<gene>
    <name evidence="3" type="ORF">GCM10011395_12500</name>
</gene>
<keyword evidence="2" id="KW-0812">Transmembrane</keyword>
<dbReference type="RefSeq" id="WP_229732861.1">
    <property type="nucleotide sequence ID" value="NZ_BMDW01000006.1"/>
</dbReference>
<accession>A0ABQ1GIB1</accession>
<evidence type="ECO:0008006" key="5">
    <source>
        <dbReference type="Google" id="ProtNLM"/>
    </source>
</evidence>
<proteinExistence type="predicted"/>
<evidence type="ECO:0000313" key="4">
    <source>
        <dbReference type="Proteomes" id="UP000618591"/>
    </source>
</evidence>
<feature type="transmembrane region" description="Helical" evidence="2">
    <location>
        <begin position="20"/>
        <end position="41"/>
    </location>
</feature>
<name>A0ABQ1GIB1_9SPHN</name>
<dbReference type="EMBL" id="BMDW01000006">
    <property type="protein sequence ID" value="GGA43803.1"/>
    <property type="molecule type" value="Genomic_DNA"/>
</dbReference>
<evidence type="ECO:0000256" key="2">
    <source>
        <dbReference type="SAM" id="Phobius"/>
    </source>
</evidence>
<organism evidence="3 4">
    <name type="scientific">Sphingomonas psychrolutea</name>
    <dbReference type="NCBI Taxonomy" id="1259676"/>
    <lineage>
        <taxon>Bacteria</taxon>
        <taxon>Pseudomonadati</taxon>
        <taxon>Pseudomonadota</taxon>
        <taxon>Alphaproteobacteria</taxon>
        <taxon>Sphingomonadales</taxon>
        <taxon>Sphingomonadaceae</taxon>
        <taxon>Sphingomonas</taxon>
    </lineage>
</organism>
<evidence type="ECO:0000313" key="3">
    <source>
        <dbReference type="EMBL" id="GGA43803.1"/>
    </source>
</evidence>
<dbReference type="Proteomes" id="UP000618591">
    <property type="component" value="Unassembled WGS sequence"/>
</dbReference>
<keyword evidence="4" id="KW-1185">Reference proteome</keyword>
<keyword evidence="2" id="KW-0472">Membrane</keyword>
<reference evidence="4" key="1">
    <citation type="journal article" date="2019" name="Int. J. Syst. Evol. Microbiol.">
        <title>The Global Catalogue of Microorganisms (GCM) 10K type strain sequencing project: providing services to taxonomists for standard genome sequencing and annotation.</title>
        <authorList>
            <consortium name="The Broad Institute Genomics Platform"/>
            <consortium name="The Broad Institute Genome Sequencing Center for Infectious Disease"/>
            <person name="Wu L."/>
            <person name="Ma J."/>
        </authorList>
    </citation>
    <scope>NUCLEOTIDE SEQUENCE [LARGE SCALE GENOMIC DNA]</scope>
    <source>
        <strain evidence="4">CGMCC 1.10106</strain>
    </source>
</reference>
<comment type="caution">
    <text evidence="3">The sequence shown here is derived from an EMBL/GenBank/DDBJ whole genome shotgun (WGS) entry which is preliminary data.</text>
</comment>
<feature type="region of interest" description="Disordered" evidence="1">
    <location>
        <begin position="1023"/>
        <end position="1056"/>
    </location>
</feature>
<sequence>MTDGKAAEADAGGMPRRVRWRWAVGLVGLILVALLGGLALLRKPVAAHFIDEALRARGVAARYEVAQIGLRTQRLTKVRIGDPARPDLVADWIEVDTSLWVSGPSVTAIRVGTVQMRARLADGKVSFGAIDRLLPASSGKPFALPAVHAEIGDARIALATPYGDVALQVTGAGRLDNGFAGTLNARSTRLDFAGCRIESAATALTIRIVQARPSVVGPVSVAQAACNGVNATDARADVSVALNGALDHWKGTAQLAVAAVDRTGAGIRSIAGQVAFVGSTKDMSGTVDLRSGAIAAAGTTGASSVLTGKYRFANGLAFDGTARARRVVVPQHLVASLDPYRSIGSGTPVAPLAAKLVAAAQNAARSVDLDVQLSAIVEGARGQISVSRLALAASSGARATIAGGGGIRYRWPDGAVWIDSAAQIAGGGLPDARIQLAQAAPGAALIGRAMVAPYAAGTSRLTLSPVDFSASPGGATRITTRVALSGALGDGRVDALSVPIVASWDGVSRLVVNAACAPLAFNRLRTAGLDLRRSAVTLCPLDGGLVRLERGSLRGGGMIGPVQLGGTLGSAPIDLTTRRAEWRLGDRQFAVTGLGVRLGSAERITRLDVATLTGSYGSDGLTGSFAGTAGQIGNVPLLLSGADGTWRFAARKLTLDGALAVADAAPDPRFKPLAARSVALTLIDNRIAATGSLFEPTHTVKVAEVAIAHDLGTGTGRADLTVPGITFSDRFQPDQLTRLTYGVIANVVGSVTGAGQIRWTPQGVTSDGTFRTAGIDLAAGFGPATGIAGEIRFTDLLALETAPGQVLTIKTINPGVPVLDGTVRYHLLPNTRIAIEEGRWPFAGGTLTLEPTMLDFAEAQERRMTFRVAGVEAAQFLQQFDFKNLNATGVFDGTLPMVFDATGGRVESGHLVVRPGGGTIAYIGEVTQKDVGFWGNFAFQALKSLRYRDLDVVMNGPLAGEIITEVRFAGVAQGAGAKRNFLFDRLQKLPIVFNLRIEAPFRQLIDSAQSFYDPKRLIERNLPALLEEQNKRAPPPPTPPPTPPVSIQPSESRKMP</sequence>
<evidence type="ECO:0000256" key="1">
    <source>
        <dbReference type="SAM" id="MobiDB-lite"/>
    </source>
</evidence>
<feature type="compositionally biased region" description="Pro residues" evidence="1">
    <location>
        <begin position="1033"/>
        <end position="1046"/>
    </location>
</feature>
<keyword evidence="2" id="KW-1133">Transmembrane helix</keyword>
<protein>
    <recommendedName>
        <fullName evidence="5">Dicarboxylate transport domain-containing protein</fullName>
    </recommendedName>
</protein>
<dbReference type="InterPro" id="IPR021730">
    <property type="entry name" value="YdbH"/>
</dbReference>
<dbReference type="Pfam" id="PF11739">
    <property type="entry name" value="YdbH-like"/>
    <property type="match status" value="1"/>
</dbReference>